<evidence type="ECO:0000313" key="5">
    <source>
        <dbReference type="Proteomes" id="UP000051166"/>
    </source>
</evidence>
<keyword evidence="2 4" id="KW-0067">ATP-binding</keyword>
<dbReference type="PROSITE" id="PS50893">
    <property type="entry name" value="ABC_TRANSPORTER_2"/>
    <property type="match status" value="1"/>
</dbReference>
<dbReference type="EMBL" id="AZFQ01000053">
    <property type="protein sequence ID" value="KRL97077.1"/>
    <property type="molecule type" value="Genomic_DNA"/>
</dbReference>
<dbReference type="GO" id="GO:0016887">
    <property type="term" value="F:ATP hydrolysis activity"/>
    <property type="evidence" value="ECO:0007669"/>
    <property type="project" value="InterPro"/>
</dbReference>
<dbReference type="InterPro" id="IPR027417">
    <property type="entry name" value="P-loop_NTPase"/>
</dbReference>
<dbReference type="Proteomes" id="UP000051166">
    <property type="component" value="Unassembled WGS sequence"/>
</dbReference>
<accession>A0A0R1V2W6</accession>
<evidence type="ECO:0000256" key="1">
    <source>
        <dbReference type="ARBA" id="ARBA00022741"/>
    </source>
</evidence>
<feature type="domain" description="ABC transporter" evidence="3">
    <location>
        <begin position="5"/>
        <end position="236"/>
    </location>
</feature>
<dbReference type="OrthoDB" id="9804819at2"/>
<sequence length="315" mass="34745">MTKIVELKELTKKFPGGKIAVDNLSLTVEKGDIIGFLGPNGAGKSTTINMMMDLIGITSGTITLFGESARHKSNRIRSKIGMIPQEIAIYEDLTAFENVAFFGGLYGLRGKMLKAASLRALRYVALEKNAKEKAENFSGGMKRRLNIACALVHEPELIIMDEPTVGIDPQSRNFILGVIETLNKKGITIIYSTHYMEEVERISNKIAIIDHGKLIACGSEAELINLVTNTQNFSIEVLYPEKVELQKLRALNGVQQVQLEGQILHIIANAEKNPLDDVLKILIAAEVAVKAVDQDKINLETVFLMLTGRKLRDAK</sequence>
<evidence type="ECO:0000259" key="3">
    <source>
        <dbReference type="PROSITE" id="PS50893"/>
    </source>
</evidence>
<dbReference type="RefSeq" id="WP_056961397.1">
    <property type="nucleotide sequence ID" value="NZ_AZFQ01000053.1"/>
</dbReference>
<dbReference type="STRING" id="1423801.FD50_GL001624"/>
<dbReference type="SMART" id="SM00382">
    <property type="entry name" value="AAA"/>
    <property type="match status" value="1"/>
</dbReference>
<keyword evidence="5" id="KW-1185">Reference proteome</keyword>
<dbReference type="SUPFAM" id="SSF52540">
    <property type="entry name" value="P-loop containing nucleoside triphosphate hydrolases"/>
    <property type="match status" value="1"/>
</dbReference>
<dbReference type="PANTHER" id="PTHR43582:SF2">
    <property type="entry name" value="LINEARMYCIN RESISTANCE ATP-BINDING PROTEIN LNRL"/>
    <property type="match status" value="1"/>
</dbReference>
<proteinExistence type="predicted"/>
<name>A0A0R1V2W6_9LACO</name>
<dbReference type="Pfam" id="PF00005">
    <property type="entry name" value="ABC_tran"/>
    <property type="match status" value="1"/>
</dbReference>
<evidence type="ECO:0000256" key="2">
    <source>
        <dbReference type="ARBA" id="ARBA00022840"/>
    </source>
</evidence>
<dbReference type="GO" id="GO:0005524">
    <property type="term" value="F:ATP binding"/>
    <property type="evidence" value="ECO:0007669"/>
    <property type="project" value="UniProtKB-KW"/>
</dbReference>
<dbReference type="PROSITE" id="PS00211">
    <property type="entry name" value="ABC_TRANSPORTER_1"/>
    <property type="match status" value="1"/>
</dbReference>
<dbReference type="AlphaFoldDB" id="A0A0R1V2W6"/>
<dbReference type="InterPro" id="IPR003439">
    <property type="entry name" value="ABC_transporter-like_ATP-bd"/>
</dbReference>
<comment type="caution">
    <text evidence="4">The sequence shown here is derived from an EMBL/GenBank/DDBJ whole genome shotgun (WGS) entry which is preliminary data.</text>
</comment>
<organism evidence="4 5">
    <name type="scientific">Liquorilactobacillus satsumensis DSM 16230 = JCM 12392</name>
    <dbReference type="NCBI Taxonomy" id="1423801"/>
    <lineage>
        <taxon>Bacteria</taxon>
        <taxon>Bacillati</taxon>
        <taxon>Bacillota</taxon>
        <taxon>Bacilli</taxon>
        <taxon>Lactobacillales</taxon>
        <taxon>Lactobacillaceae</taxon>
        <taxon>Liquorilactobacillus</taxon>
    </lineage>
</organism>
<dbReference type="Gene3D" id="3.40.50.300">
    <property type="entry name" value="P-loop containing nucleotide triphosphate hydrolases"/>
    <property type="match status" value="1"/>
</dbReference>
<dbReference type="InterPro" id="IPR017871">
    <property type="entry name" value="ABC_transporter-like_CS"/>
</dbReference>
<dbReference type="PANTHER" id="PTHR43582">
    <property type="entry name" value="LINEARMYCIN RESISTANCE ATP-BINDING PROTEIN LNRL"/>
    <property type="match status" value="1"/>
</dbReference>
<gene>
    <name evidence="4" type="ORF">FD50_GL001624</name>
</gene>
<protein>
    <submittedName>
        <fullName evidence="4">ABC transporter, ATP-binding protein</fullName>
    </submittedName>
</protein>
<dbReference type="PATRIC" id="fig|1423801.4.peg.1661"/>
<dbReference type="GeneID" id="98308881"/>
<dbReference type="InterPro" id="IPR003593">
    <property type="entry name" value="AAA+_ATPase"/>
</dbReference>
<reference evidence="4 5" key="1">
    <citation type="journal article" date="2015" name="Genome Announc.">
        <title>Expanding the biotechnology potential of lactobacilli through comparative genomics of 213 strains and associated genera.</title>
        <authorList>
            <person name="Sun Z."/>
            <person name="Harris H.M."/>
            <person name="McCann A."/>
            <person name="Guo C."/>
            <person name="Argimon S."/>
            <person name="Zhang W."/>
            <person name="Yang X."/>
            <person name="Jeffery I.B."/>
            <person name="Cooney J.C."/>
            <person name="Kagawa T.F."/>
            <person name="Liu W."/>
            <person name="Song Y."/>
            <person name="Salvetti E."/>
            <person name="Wrobel A."/>
            <person name="Rasinkangas P."/>
            <person name="Parkhill J."/>
            <person name="Rea M.C."/>
            <person name="O'Sullivan O."/>
            <person name="Ritari J."/>
            <person name="Douillard F.P."/>
            <person name="Paul Ross R."/>
            <person name="Yang R."/>
            <person name="Briner A.E."/>
            <person name="Felis G.E."/>
            <person name="de Vos W.M."/>
            <person name="Barrangou R."/>
            <person name="Klaenhammer T.R."/>
            <person name="Caufield P.W."/>
            <person name="Cui Y."/>
            <person name="Zhang H."/>
            <person name="O'Toole P.W."/>
        </authorList>
    </citation>
    <scope>NUCLEOTIDE SEQUENCE [LARGE SCALE GENOMIC DNA]</scope>
    <source>
        <strain evidence="4 5">DSM 16230</strain>
    </source>
</reference>
<keyword evidence="1" id="KW-0547">Nucleotide-binding</keyword>
<evidence type="ECO:0000313" key="4">
    <source>
        <dbReference type="EMBL" id="KRL97077.1"/>
    </source>
</evidence>